<keyword evidence="9" id="KW-0489">Methyltransferase</keyword>
<sequence>MTSDALIVPSAGLPLLAPLVALVGACIGSFLNVVVWRLPREESLVFPGSHCPRCGASLAWFENVPLLSWLLLRGRCRHCHTPIAVRYPLVELLTAGLWVAMLFARPAAMGPDPSPWLLLAAGWLLASWLLPLALIDLDSLWLPEPLCRWGVLLGLAVTAGVGFPQGAEVGRALLFSHLLAVAAGLLGFEALSGLAEKAMGRPALGLGDAKLAALMGAWLGPLGLGLAVSLSVLGGALIGGIARLSGRLGRQQPFPFGPFLAAAALAVWIGGHGPWLRLWGLGL</sequence>
<comment type="similarity">
    <text evidence="2 8">Belongs to the peptidase A24 family.</text>
</comment>
<feature type="transmembrane region" description="Helical" evidence="10">
    <location>
        <begin position="84"/>
        <end position="104"/>
    </location>
</feature>
<comment type="caution">
    <text evidence="13">The sequence shown here is derived from an EMBL/GenBank/DDBJ whole genome shotgun (WGS) entry which is preliminary data.</text>
</comment>
<dbReference type="Pfam" id="PF01478">
    <property type="entry name" value="Peptidase_A24"/>
    <property type="match status" value="1"/>
</dbReference>
<gene>
    <name evidence="13" type="ORF">VB738_05670</name>
</gene>
<keyword evidence="3" id="KW-1003">Cell membrane</keyword>
<evidence type="ECO:0000313" key="13">
    <source>
        <dbReference type="EMBL" id="MEA5390748.1"/>
    </source>
</evidence>
<evidence type="ECO:0000256" key="4">
    <source>
        <dbReference type="ARBA" id="ARBA00022519"/>
    </source>
</evidence>
<feature type="transmembrane region" description="Helical" evidence="10">
    <location>
        <begin position="256"/>
        <end position="275"/>
    </location>
</feature>
<evidence type="ECO:0000256" key="2">
    <source>
        <dbReference type="ARBA" id="ARBA00005801"/>
    </source>
</evidence>
<dbReference type="EC" id="2.1.1.-" evidence="9"/>
<keyword evidence="9" id="KW-0808">Transferase</keyword>
<dbReference type="InterPro" id="IPR000045">
    <property type="entry name" value="Prepilin_IV_endopep_pep"/>
</dbReference>
<evidence type="ECO:0000256" key="8">
    <source>
        <dbReference type="RuleBase" id="RU003793"/>
    </source>
</evidence>
<dbReference type="EC" id="3.4.23.43" evidence="9"/>
<name>A0ABU5RSK8_9CYAN</name>
<dbReference type="PANTHER" id="PTHR30487">
    <property type="entry name" value="TYPE 4 PREPILIN-LIKE PROTEINS LEADER PEPTIDE-PROCESSING ENZYME"/>
    <property type="match status" value="1"/>
</dbReference>
<dbReference type="EMBL" id="JAYGHX010000002">
    <property type="protein sequence ID" value="MEA5390748.1"/>
    <property type="molecule type" value="Genomic_DNA"/>
</dbReference>
<evidence type="ECO:0000259" key="12">
    <source>
        <dbReference type="Pfam" id="PF06750"/>
    </source>
</evidence>
<reference evidence="13 14" key="1">
    <citation type="submission" date="2023-12" db="EMBL/GenBank/DDBJ databases">
        <title>Baltic Sea Cyanobacteria.</title>
        <authorList>
            <person name="Delbaje E."/>
            <person name="Fewer D.P."/>
            <person name="Shishido T.K."/>
        </authorList>
    </citation>
    <scope>NUCLEOTIDE SEQUENCE [LARGE SCALE GENOMIC DNA]</scope>
    <source>
        <strain evidence="13 14">UHCC 0139</strain>
    </source>
</reference>
<keyword evidence="9" id="KW-0645">Protease</keyword>
<evidence type="ECO:0000256" key="7">
    <source>
        <dbReference type="ARBA" id="ARBA00023136"/>
    </source>
</evidence>
<proteinExistence type="inferred from homology"/>
<dbReference type="InterPro" id="IPR014032">
    <property type="entry name" value="Peptidase_A24A_bac"/>
</dbReference>
<dbReference type="Pfam" id="PF06750">
    <property type="entry name" value="A24_N_bact"/>
    <property type="match status" value="1"/>
</dbReference>
<dbReference type="PRINTS" id="PR00864">
    <property type="entry name" value="PREPILNPTASE"/>
</dbReference>
<feature type="transmembrane region" description="Helical" evidence="10">
    <location>
        <begin position="172"/>
        <end position="191"/>
    </location>
</feature>
<protein>
    <recommendedName>
        <fullName evidence="9">Prepilin leader peptidase/N-methyltransferase</fullName>
        <ecNumber evidence="9">2.1.1.-</ecNumber>
        <ecNumber evidence="9">3.4.23.43</ecNumber>
    </recommendedName>
</protein>
<dbReference type="PANTHER" id="PTHR30487:SF0">
    <property type="entry name" value="PREPILIN LEADER PEPTIDASE_N-METHYLTRANSFERASE-RELATED"/>
    <property type="match status" value="1"/>
</dbReference>
<feature type="transmembrane region" description="Helical" evidence="10">
    <location>
        <begin position="12"/>
        <end position="35"/>
    </location>
</feature>
<dbReference type="RefSeq" id="WP_323304814.1">
    <property type="nucleotide sequence ID" value="NZ_JAYGHX010000002.1"/>
</dbReference>
<keyword evidence="6 10" id="KW-1133">Transmembrane helix</keyword>
<comment type="catalytic activity">
    <reaction evidence="9">
        <text>Typically cleaves a -Gly-|-Phe- bond to release an N-terminal, basic peptide of 5-8 residues from type IV prepilin, and then N-methylates the new N-terminal amino group, the methyl donor being S-adenosyl-L-methionine.</text>
        <dbReference type="EC" id="3.4.23.43"/>
    </reaction>
</comment>
<keyword evidence="14" id="KW-1185">Reference proteome</keyword>
<feature type="transmembrane region" description="Helical" evidence="10">
    <location>
        <begin position="146"/>
        <end position="166"/>
    </location>
</feature>
<keyword evidence="5 9" id="KW-0812">Transmembrane</keyword>
<keyword evidence="9" id="KW-0378">Hydrolase</keyword>
<evidence type="ECO:0000256" key="10">
    <source>
        <dbReference type="SAM" id="Phobius"/>
    </source>
</evidence>
<keyword evidence="4" id="KW-0997">Cell inner membrane</keyword>
<dbReference type="InterPro" id="IPR050882">
    <property type="entry name" value="Prepilin_peptidase/N-MTase"/>
</dbReference>
<keyword evidence="9" id="KW-0511">Multifunctional enzyme</keyword>
<evidence type="ECO:0000259" key="11">
    <source>
        <dbReference type="Pfam" id="PF01478"/>
    </source>
</evidence>
<feature type="domain" description="Prepilin peptidase A24 N-terminal" evidence="12">
    <location>
        <begin position="22"/>
        <end position="102"/>
    </location>
</feature>
<evidence type="ECO:0000256" key="6">
    <source>
        <dbReference type="ARBA" id="ARBA00022989"/>
    </source>
</evidence>
<keyword evidence="7 10" id="KW-0472">Membrane</keyword>
<evidence type="ECO:0000256" key="1">
    <source>
        <dbReference type="ARBA" id="ARBA00004429"/>
    </source>
</evidence>
<evidence type="ECO:0000313" key="14">
    <source>
        <dbReference type="Proteomes" id="UP001304461"/>
    </source>
</evidence>
<comment type="function">
    <text evidence="9">Plays an essential role in type IV pili and type II pseudopili formation by proteolytically removing the leader sequence from substrate proteins and subsequently monomethylating the alpha-amino group of the newly exposed N-terminal phenylalanine.</text>
</comment>
<dbReference type="InterPro" id="IPR010627">
    <property type="entry name" value="Prepilin_pept_A24_N"/>
</dbReference>
<feature type="domain" description="Prepilin type IV endopeptidase peptidase" evidence="11">
    <location>
        <begin position="123"/>
        <end position="239"/>
    </location>
</feature>
<feature type="transmembrane region" description="Helical" evidence="10">
    <location>
        <begin position="116"/>
        <end position="134"/>
    </location>
</feature>
<organism evidence="13 14">
    <name type="scientific">Cyanobium gracile UHCC 0139</name>
    <dbReference type="NCBI Taxonomy" id="3110308"/>
    <lineage>
        <taxon>Bacteria</taxon>
        <taxon>Bacillati</taxon>
        <taxon>Cyanobacteriota</taxon>
        <taxon>Cyanophyceae</taxon>
        <taxon>Synechococcales</taxon>
        <taxon>Prochlorococcaceae</taxon>
        <taxon>Cyanobium</taxon>
    </lineage>
</organism>
<comment type="subcellular location">
    <subcellularLocation>
        <location evidence="1">Cell inner membrane</location>
        <topology evidence="1">Multi-pass membrane protein</topology>
    </subcellularLocation>
    <subcellularLocation>
        <location evidence="9">Cell membrane</location>
        <topology evidence="9">Multi-pass membrane protein</topology>
    </subcellularLocation>
</comment>
<evidence type="ECO:0000256" key="3">
    <source>
        <dbReference type="ARBA" id="ARBA00022475"/>
    </source>
</evidence>
<dbReference type="Proteomes" id="UP001304461">
    <property type="component" value="Unassembled WGS sequence"/>
</dbReference>
<feature type="transmembrane region" description="Helical" evidence="10">
    <location>
        <begin position="226"/>
        <end position="244"/>
    </location>
</feature>
<evidence type="ECO:0000256" key="9">
    <source>
        <dbReference type="RuleBase" id="RU003794"/>
    </source>
</evidence>
<evidence type="ECO:0000256" key="5">
    <source>
        <dbReference type="ARBA" id="ARBA00022692"/>
    </source>
</evidence>
<accession>A0ABU5RSK8</accession>